<dbReference type="NCBIfam" id="TIGR03797">
    <property type="entry name" value="NHLM_micro_ABC2"/>
    <property type="match status" value="1"/>
</dbReference>
<dbReference type="PANTHER" id="PTHR43394">
    <property type="entry name" value="ATP-DEPENDENT PERMEASE MDL1, MITOCHONDRIAL"/>
    <property type="match status" value="1"/>
</dbReference>
<keyword evidence="7 9" id="KW-1133">Transmembrane helix</keyword>
<dbReference type="InterPro" id="IPR003439">
    <property type="entry name" value="ABC_transporter-like_ATP-bd"/>
</dbReference>
<keyword evidence="2" id="KW-0813">Transport</keyword>
<feature type="transmembrane region" description="Helical" evidence="9">
    <location>
        <begin position="660"/>
        <end position="680"/>
    </location>
</feature>
<dbReference type="FunFam" id="3.40.50.300:FF:000299">
    <property type="entry name" value="ABC transporter ATP-binding protein/permease"/>
    <property type="match status" value="1"/>
</dbReference>
<dbReference type="Pfam" id="PF00005">
    <property type="entry name" value="ABC_tran"/>
    <property type="match status" value="1"/>
</dbReference>
<evidence type="ECO:0000256" key="3">
    <source>
        <dbReference type="ARBA" id="ARBA00022475"/>
    </source>
</evidence>
<feature type="transmembrane region" description="Helical" evidence="9">
    <location>
        <begin position="438"/>
        <end position="463"/>
    </location>
</feature>
<feature type="transmembrane region" description="Helical" evidence="9">
    <location>
        <begin position="475"/>
        <end position="494"/>
    </location>
</feature>
<evidence type="ECO:0000256" key="2">
    <source>
        <dbReference type="ARBA" id="ARBA00022448"/>
    </source>
</evidence>
<dbReference type="InterPro" id="IPR011527">
    <property type="entry name" value="ABC1_TM_dom"/>
</dbReference>
<evidence type="ECO:0000313" key="13">
    <source>
        <dbReference type="Proteomes" id="UP000233256"/>
    </source>
</evidence>
<dbReference type="PROSITE" id="PS00211">
    <property type="entry name" value="ABC_TRANSPORTER_1"/>
    <property type="match status" value="1"/>
</dbReference>
<feature type="domain" description="ABC transporter" evidence="10">
    <location>
        <begin position="753"/>
        <end position="985"/>
    </location>
</feature>
<dbReference type="Gene3D" id="1.20.1560.10">
    <property type="entry name" value="ABC transporter type 1, transmembrane domain"/>
    <property type="match status" value="1"/>
</dbReference>
<dbReference type="InterPro" id="IPR039421">
    <property type="entry name" value="Type_1_exporter"/>
</dbReference>
<feature type="transmembrane region" description="Helical" evidence="9">
    <location>
        <begin position="577"/>
        <end position="598"/>
    </location>
</feature>
<keyword evidence="4 9" id="KW-0812">Transmembrane</keyword>
<dbReference type="EMBL" id="PGXC01000003">
    <property type="protein sequence ID" value="PKK91079.1"/>
    <property type="molecule type" value="Genomic_DNA"/>
</dbReference>
<dbReference type="GO" id="GO:0005524">
    <property type="term" value="F:ATP binding"/>
    <property type="evidence" value="ECO:0007669"/>
    <property type="project" value="UniProtKB-KW"/>
</dbReference>
<evidence type="ECO:0000256" key="4">
    <source>
        <dbReference type="ARBA" id="ARBA00022692"/>
    </source>
</evidence>
<evidence type="ECO:0000256" key="8">
    <source>
        <dbReference type="ARBA" id="ARBA00023136"/>
    </source>
</evidence>
<keyword evidence="8 9" id="KW-0472">Membrane</keyword>
<dbReference type="Pfam" id="PF00664">
    <property type="entry name" value="ABC_membrane"/>
    <property type="match status" value="1"/>
</dbReference>
<comment type="caution">
    <text evidence="12">The sequence shown here is derived from an EMBL/GenBank/DDBJ whole genome shotgun (WGS) entry which is preliminary data.</text>
</comment>
<evidence type="ECO:0000259" key="10">
    <source>
        <dbReference type="PROSITE" id="PS50893"/>
    </source>
</evidence>
<dbReference type="InterPro" id="IPR017871">
    <property type="entry name" value="ABC_transporter-like_CS"/>
</dbReference>
<dbReference type="GO" id="GO:0015421">
    <property type="term" value="F:ABC-type oligopeptide transporter activity"/>
    <property type="evidence" value="ECO:0007669"/>
    <property type="project" value="TreeGrafter"/>
</dbReference>
<dbReference type="InterPro" id="IPR036640">
    <property type="entry name" value="ABC1_TM_sf"/>
</dbReference>
<dbReference type="GO" id="GO:0016887">
    <property type="term" value="F:ATP hydrolysis activity"/>
    <property type="evidence" value="ECO:0007669"/>
    <property type="project" value="InterPro"/>
</dbReference>
<comment type="subcellular location">
    <subcellularLocation>
        <location evidence="1">Cell membrane</location>
        <topology evidence="1">Multi-pass membrane protein</topology>
    </subcellularLocation>
</comment>
<organism evidence="12 13">
    <name type="scientific">Candidatus Wallbacteria bacterium HGW-Wallbacteria-1</name>
    <dbReference type="NCBI Taxonomy" id="2013854"/>
    <lineage>
        <taxon>Bacteria</taxon>
        <taxon>Candidatus Walliibacteriota</taxon>
    </lineage>
</organism>
<dbReference type="SMART" id="SM00382">
    <property type="entry name" value="AAA"/>
    <property type="match status" value="1"/>
</dbReference>
<evidence type="ECO:0000256" key="6">
    <source>
        <dbReference type="ARBA" id="ARBA00022840"/>
    </source>
</evidence>
<dbReference type="InterPro" id="IPR027417">
    <property type="entry name" value="P-loop_NTPase"/>
</dbReference>
<dbReference type="InterPro" id="IPR022515">
    <property type="entry name" value="NHPM_micro_ABC2"/>
</dbReference>
<evidence type="ECO:0000256" key="1">
    <source>
        <dbReference type="ARBA" id="ARBA00004651"/>
    </source>
</evidence>
<evidence type="ECO:0000256" key="9">
    <source>
        <dbReference type="SAM" id="Phobius"/>
    </source>
</evidence>
<name>A0A2N1PRX0_9BACT</name>
<keyword evidence="6" id="KW-0067">ATP-binding</keyword>
<sequence>MDQKLTDFFAQGEIILTGANRPFKLDQKESVWLVMSGKVDIFYIPTRDDHLKSSRQYLYSAEAGDVIFGMETRQGDLSFIGVGVYGTEVACRKVTDLFDFVTKVSIGSVVAGVLGMDGPSVSFAVAIERWVASLAEAIAAENPPNRYTPCRKGSPILMAQGAVLRPVKGIHWVRASIPLKYQGIGELSFGGTDDGRLIPFSKSSWAIADSEGTVNSFSTLEMLYRKNLWDGIDLFRDMAVNLCRKNYSAMVDNMRDRFQARKDLDEERIGEALENIADMIIPGAIARAGASVTRCGDALEEAFKILCKKLDIQFCPPMPGSAAGSRIDPVTRLCLASKIRSRDVILRGRWWVNDVGPLLAYLEPMEEGGEKRPVAILPVTDSTYMIHEPGLKAPRPVNDTTAAELHPVAHTFYPGLPNRAITLMDLFKFGIKGKFRDGMLCFALAIFGGLLGMIMPMVTGTFFDSIIPSADKKQLLQYCLGMFAAGLGSGIFELTRSFALLRISSKTEVNMQSAIWDRLLNMPVSFFGKYNVGDLSLRANSINSIYKMISGTTANSILSSVFSVFNFFLLFYYSFKLAILACVFVIITFAVSSLQSWFQIKIQRQAMEIGGRTTSLVLQLIFGIPKLRVAGAEKRGFAVWCSKYVEGRGLAIRSRRINNYFSVFNSLFSVLPQLTIYYFVATYLGQSPDFTTGRFMAFNAAFGAFMSSTLSLGGILISIMGVVPTYERAKSIMDTCPEVDDEKLDPGELSGDIEVSHVTFRYNEDGPVILSDVSVKANPGEFIALVGPSGSGKSTLLRLLLGFEKPESGAVYLDGKNAADLNPHSVRQQFGVVLQNGKVIAGDIFSNIVGANRLTIDDAWEAASMAGLDKDIKAMPMGMHTVISEGGGTFSGGQKQRLLISRALVTKPRIIFFDEATSALDNATQAIVTESLDKIAATRIVIAHRLSTIIHADRIYVMEGGKVIQEGTFHELVRRPGLFSKLVQRQVV</sequence>
<dbReference type="PROSITE" id="PS50929">
    <property type="entry name" value="ABC_TM1F"/>
    <property type="match status" value="1"/>
</dbReference>
<feature type="domain" description="ABC transmembrane type-1" evidence="11">
    <location>
        <begin position="440"/>
        <end position="721"/>
    </location>
</feature>
<dbReference type="Gene3D" id="3.40.50.300">
    <property type="entry name" value="P-loop containing nucleotide triphosphate hydrolases"/>
    <property type="match status" value="1"/>
</dbReference>
<evidence type="ECO:0000259" key="11">
    <source>
        <dbReference type="PROSITE" id="PS50929"/>
    </source>
</evidence>
<feature type="transmembrane region" description="Helical" evidence="9">
    <location>
        <begin position="548"/>
        <end position="571"/>
    </location>
</feature>
<gene>
    <name evidence="12" type="ORF">CVV64_04735</name>
</gene>
<reference evidence="12 13" key="1">
    <citation type="journal article" date="2017" name="ISME J.">
        <title>Potential for microbial H2 and metal transformations associated with novel bacteria and archaea in deep terrestrial subsurface sediments.</title>
        <authorList>
            <person name="Hernsdorf A.W."/>
            <person name="Amano Y."/>
            <person name="Miyakawa K."/>
            <person name="Ise K."/>
            <person name="Suzuki Y."/>
            <person name="Anantharaman K."/>
            <person name="Probst A."/>
            <person name="Burstein D."/>
            <person name="Thomas B.C."/>
            <person name="Banfield J.F."/>
        </authorList>
    </citation>
    <scope>NUCLEOTIDE SEQUENCE [LARGE SCALE GENOMIC DNA]</scope>
    <source>
        <strain evidence="12">HGW-Wallbacteria-1</strain>
    </source>
</reference>
<dbReference type="InterPro" id="IPR003593">
    <property type="entry name" value="AAA+_ATPase"/>
</dbReference>
<dbReference type="SUPFAM" id="SSF52540">
    <property type="entry name" value="P-loop containing nucleoside triphosphate hydrolases"/>
    <property type="match status" value="1"/>
</dbReference>
<evidence type="ECO:0000256" key="7">
    <source>
        <dbReference type="ARBA" id="ARBA00022989"/>
    </source>
</evidence>
<evidence type="ECO:0000313" key="12">
    <source>
        <dbReference type="EMBL" id="PKK91079.1"/>
    </source>
</evidence>
<dbReference type="PROSITE" id="PS50893">
    <property type="entry name" value="ABC_TRANSPORTER_2"/>
    <property type="match status" value="1"/>
</dbReference>
<dbReference type="AlphaFoldDB" id="A0A2N1PRX0"/>
<dbReference type="PANTHER" id="PTHR43394:SF1">
    <property type="entry name" value="ATP-BINDING CASSETTE SUB-FAMILY B MEMBER 10, MITOCHONDRIAL"/>
    <property type="match status" value="1"/>
</dbReference>
<accession>A0A2N1PRX0</accession>
<keyword evidence="5" id="KW-0547">Nucleotide-binding</keyword>
<keyword evidence="3" id="KW-1003">Cell membrane</keyword>
<evidence type="ECO:0000256" key="5">
    <source>
        <dbReference type="ARBA" id="ARBA00022741"/>
    </source>
</evidence>
<dbReference type="SUPFAM" id="SSF90123">
    <property type="entry name" value="ABC transporter transmembrane region"/>
    <property type="match status" value="1"/>
</dbReference>
<protein>
    <submittedName>
        <fullName evidence="12">NHLP bacteriocin export ABC transporter permease/ATPase subunit</fullName>
    </submittedName>
</protein>
<feature type="transmembrane region" description="Helical" evidence="9">
    <location>
        <begin position="700"/>
        <end position="723"/>
    </location>
</feature>
<proteinExistence type="predicted"/>
<dbReference type="GO" id="GO:0005886">
    <property type="term" value="C:plasma membrane"/>
    <property type="evidence" value="ECO:0007669"/>
    <property type="project" value="UniProtKB-SubCell"/>
</dbReference>
<dbReference type="Proteomes" id="UP000233256">
    <property type="component" value="Unassembled WGS sequence"/>
</dbReference>